<evidence type="ECO:0000313" key="4">
    <source>
        <dbReference type="Proteomes" id="UP001321473"/>
    </source>
</evidence>
<comment type="caution">
    <text evidence="3">The sequence shown here is derived from an EMBL/GenBank/DDBJ whole genome shotgun (WGS) entry which is preliminary data.</text>
</comment>
<reference evidence="3 4" key="1">
    <citation type="journal article" date="2023" name="Arcadia Sci">
        <title>De novo assembly of a long-read Amblyomma americanum tick genome.</title>
        <authorList>
            <person name="Chou S."/>
            <person name="Poskanzer K.E."/>
            <person name="Rollins M."/>
            <person name="Thuy-Boun P.S."/>
        </authorList>
    </citation>
    <scope>NUCLEOTIDE SEQUENCE [LARGE SCALE GENOMIC DNA]</scope>
    <source>
        <strain evidence="3">F_SG_1</strain>
        <tissue evidence="3">Salivary glands</tissue>
    </source>
</reference>
<sequence>MVLQTFQALFPRDDVGFLNKICLEATFAKIQFISKAVTSESAFVDFARETAATLCCLNALLWESLLRLVVGRSSVKQSLCAEYYHRKAERFQELYFSCARDRCASVLSSQGCLTGAYRSLAKAIREFQFSSVVPPLEAFCPDVDECPSRPVVVFEENYDRFGDLCPLCGLIPQYAGCISEVHLGVQSRAGGNGSPGAGPAAAVVAHHPRSMSTSGSPTRCYTPMLFSNSQVADPASTPPVRKMPVETDKRAYDRYRKLKLRLNLFGSTNWVMSDPEFVNLADRSLVFRQLHGSCEAIGAVYRSAEPIHFVVFVNGLGGKSSDFFWAKRWMKLLIATPKHILIWSEANEQEQTFDEISVCGARLAIEVASYLDNIGTTNFKLSFVGFSLGCVLVRAALTCAQLRPYIRNLHTFFSLNGPHLGVVYAKNRFLRFQISVLSKISMKGSMKELTFQDSADIRKCYLYILSRAPVSGLTDDATDIVPDATHPQMRIPEAPQPPQSIAPPRLPVNSTSVASTTKEGATVVHTTTDDTAIDYTTTDYTTTDYTTTDYTTTDYTTTDYTTTVYTTTDYTTTDCTTTGYTTADLTTKEDTTVEPTTVKPTTAQPTRVEPTTVEPTTVEPTTVKPTTVKPTRVEPTTVTLTTIEPTTVEQTTVESTVVYDTTTDAGPSTDSKLYAGLTCVTSERATDDTVDYTLLYQPCDNVVYSVGTRCRLTGNENGLRVVAGLADKGKFLGFNYDGSVDVSCYANLGSVQGWEDNGYAALGVVLANDFSDVAQVATRLKVSLAV</sequence>
<feature type="compositionally biased region" description="Low complexity" evidence="1">
    <location>
        <begin position="593"/>
        <end position="628"/>
    </location>
</feature>
<evidence type="ECO:0000259" key="2">
    <source>
        <dbReference type="Pfam" id="PF05057"/>
    </source>
</evidence>
<evidence type="ECO:0000256" key="1">
    <source>
        <dbReference type="SAM" id="MobiDB-lite"/>
    </source>
</evidence>
<dbReference type="Pfam" id="PF05057">
    <property type="entry name" value="DUF676"/>
    <property type="match status" value="1"/>
</dbReference>
<accession>A0AAQ4FRI2</accession>
<feature type="domain" description="DUF676" evidence="2">
    <location>
        <begin position="305"/>
        <end position="466"/>
    </location>
</feature>
<dbReference type="Proteomes" id="UP001321473">
    <property type="component" value="Unassembled WGS sequence"/>
</dbReference>
<dbReference type="InterPro" id="IPR029058">
    <property type="entry name" value="AB_hydrolase_fold"/>
</dbReference>
<dbReference type="Gene3D" id="3.40.50.1820">
    <property type="entry name" value="alpha/beta hydrolase"/>
    <property type="match status" value="1"/>
</dbReference>
<organism evidence="3 4">
    <name type="scientific">Amblyomma americanum</name>
    <name type="common">Lone star tick</name>
    <dbReference type="NCBI Taxonomy" id="6943"/>
    <lineage>
        <taxon>Eukaryota</taxon>
        <taxon>Metazoa</taxon>
        <taxon>Ecdysozoa</taxon>
        <taxon>Arthropoda</taxon>
        <taxon>Chelicerata</taxon>
        <taxon>Arachnida</taxon>
        <taxon>Acari</taxon>
        <taxon>Parasitiformes</taxon>
        <taxon>Ixodida</taxon>
        <taxon>Ixodoidea</taxon>
        <taxon>Ixodidae</taxon>
        <taxon>Amblyomminae</taxon>
        <taxon>Amblyomma</taxon>
    </lineage>
</organism>
<dbReference type="SUPFAM" id="SSF53474">
    <property type="entry name" value="alpha/beta-Hydrolases"/>
    <property type="match status" value="1"/>
</dbReference>
<feature type="compositionally biased region" description="Pro residues" evidence="1">
    <location>
        <begin position="494"/>
        <end position="506"/>
    </location>
</feature>
<keyword evidence="4" id="KW-1185">Reference proteome</keyword>
<dbReference type="InterPro" id="IPR044294">
    <property type="entry name" value="Lipase-like"/>
</dbReference>
<proteinExistence type="predicted"/>
<gene>
    <name evidence="3" type="ORF">V5799_021093</name>
</gene>
<feature type="compositionally biased region" description="Polar residues" evidence="1">
    <location>
        <begin position="508"/>
        <end position="517"/>
    </location>
</feature>
<feature type="region of interest" description="Disordered" evidence="1">
    <location>
        <begin position="591"/>
        <end position="628"/>
    </location>
</feature>
<feature type="region of interest" description="Disordered" evidence="1">
    <location>
        <begin position="493"/>
        <end position="517"/>
    </location>
</feature>
<name>A0AAQ4FRI2_AMBAM</name>
<dbReference type="InterPro" id="IPR007751">
    <property type="entry name" value="DUF676_lipase-like"/>
</dbReference>
<dbReference type="AlphaFoldDB" id="A0AAQ4FRI2"/>
<evidence type="ECO:0000313" key="3">
    <source>
        <dbReference type="EMBL" id="KAK8789131.1"/>
    </source>
</evidence>
<dbReference type="PANTHER" id="PTHR12482">
    <property type="entry name" value="LIPASE ROG1-RELATED-RELATED"/>
    <property type="match status" value="1"/>
</dbReference>
<protein>
    <recommendedName>
        <fullName evidence="2">DUF676 domain-containing protein</fullName>
    </recommendedName>
</protein>
<dbReference type="PANTHER" id="PTHR12482:SF5">
    <property type="entry name" value="DUF676 DOMAIN-CONTAINING PROTEIN"/>
    <property type="match status" value="1"/>
</dbReference>
<dbReference type="EMBL" id="JARKHS020000107">
    <property type="protein sequence ID" value="KAK8789131.1"/>
    <property type="molecule type" value="Genomic_DNA"/>
</dbReference>